<keyword evidence="2" id="KW-0812">Transmembrane</keyword>
<keyword evidence="4" id="KW-1185">Reference proteome</keyword>
<organism evidence="3 4">
    <name type="scientific">Olsenella porci</name>
    <dbReference type="NCBI Taxonomy" id="2652279"/>
    <lineage>
        <taxon>Bacteria</taxon>
        <taxon>Bacillati</taxon>
        <taxon>Actinomycetota</taxon>
        <taxon>Coriobacteriia</taxon>
        <taxon>Coriobacteriales</taxon>
        <taxon>Atopobiaceae</taxon>
        <taxon>Olsenella</taxon>
    </lineage>
</organism>
<keyword evidence="2" id="KW-1133">Transmembrane helix</keyword>
<dbReference type="Proteomes" id="UP000469325">
    <property type="component" value="Unassembled WGS sequence"/>
</dbReference>
<evidence type="ECO:0000313" key="4">
    <source>
        <dbReference type="Proteomes" id="UP000469325"/>
    </source>
</evidence>
<feature type="compositionally biased region" description="Polar residues" evidence="1">
    <location>
        <begin position="63"/>
        <end position="73"/>
    </location>
</feature>
<gene>
    <name evidence="3" type="ORF">FYJ68_00200</name>
</gene>
<sequence length="221" mass="24340">MNDNLNTGRHATGSRPRREHPVDAARVPDPLSATPLEEDLAPTQGNPAPAEPSADARTDVPSWLQQDEQTTGDRAQAPVEPQAPAQGQGAPRPQQAQPQRTPTPEYRQRYVRQRAPHRTQAAINDLEQDVSYPDGYTHNSNITVGGGAFSGGAKYRRGRGSMDRIQRGQYGRYLEIPKGRRSIFASRERARRRRSILSLIVVVALLVIVAVIIWRLMGAAG</sequence>
<dbReference type="EMBL" id="VUNC01000001">
    <property type="protein sequence ID" value="MST71550.1"/>
    <property type="molecule type" value="Genomic_DNA"/>
</dbReference>
<protein>
    <submittedName>
        <fullName evidence="3">Uncharacterized protein</fullName>
    </submittedName>
</protein>
<feature type="transmembrane region" description="Helical" evidence="2">
    <location>
        <begin position="196"/>
        <end position="217"/>
    </location>
</feature>
<feature type="compositionally biased region" description="Low complexity" evidence="1">
    <location>
        <begin position="75"/>
        <end position="105"/>
    </location>
</feature>
<reference evidence="3 4" key="1">
    <citation type="submission" date="2019-08" db="EMBL/GenBank/DDBJ databases">
        <title>In-depth cultivation of the pig gut microbiome towards novel bacterial diversity and tailored functional studies.</title>
        <authorList>
            <person name="Wylensek D."/>
            <person name="Hitch T.C.A."/>
            <person name="Clavel T."/>
        </authorList>
    </citation>
    <scope>NUCLEOTIDE SEQUENCE [LARGE SCALE GENOMIC DNA]</scope>
    <source>
        <strain evidence="3 4">CA-Schmier-601-WT-1</strain>
    </source>
</reference>
<comment type="caution">
    <text evidence="3">The sequence shown here is derived from an EMBL/GenBank/DDBJ whole genome shotgun (WGS) entry which is preliminary data.</text>
</comment>
<accession>A0A6N7X7Q4</accession>
<evidence type="ECO:0000313" key="3">
    <source>
        <dbReference type="EMBL" id="MST71550.1"/>
    </source>
</evidence>
<keyword evidence="2" id="KW-0472">Membrane</keyword>
<evidence type="ECO:0000256" key="2">
    <source>
        <dbReference type="SAM" id="Phobius"/>
    </source>
</evidence>
<dbReference type="AlphaFoldDB" id="A0A6N7X7Q4"/>
<dbReference type="RefSeq" id="WP_154433322.1">
    <property type="nucleotide sequence ID" value="NZ_VUNC01000001.1"/>
</dbReference>
<feature type="region of interest" description="Disordered" evidence="1">
    <location>
        <begin position="1"/>
        <end position="105"/>
    </location>
</feature>
<name>A0A6N7X7Q4_9ACTN</name>
<proteinExistence type="predicted"/>
<evidence type="ECO:0000256" key="1">
    <source>
        <dbReference type="SAM" id="MobiDB-lite"/>
    </source>
</evidence>